<evidence type="ECO:0000256" key="2">
    <source>
        <dbReference type="ARBA" id="ARBA00022801"/>
    </source>
</evidence>
<gene>
    <name evidence="8" type="ORF">CR203_06735</name>
</gene>
<dbReference type="CDD" id="cd09001">
    <property type="entry name" value="GH43_FsAxh1-like"/>
    <property type="match status" value="1"/>
</dbReference>
<dbReference type="GO" id="GO:0005975">
    <property type="term" value="P:carbohydrate metabolic process"/>
    <property type="evidence" value="ECO:0007669"/>
    <property type="project" value="InterPro"/>
</dbReference>
<dbReference type="InterPro" id="IPR023296">
    <property type="entry name" value="Glyco_hydro_beta-prop_sf"/>
</dbReference>
<comment type="similarity">
    <text evidence="1 6">Belongs to the glycosyl hydrolase 43 family.</text>
</comment>
<dbReference type="InterPro" id="IPR013320">
    <property type="entry name" value="ConA-like_dom_sf"/>
</dbReference>
<dbReference type="PANTHER" id="PTHR42812:SF12">
    <property type="entry name" value="BETA-XYLOSIDASE-RELATED"/>
    <property type="match status" value="1"/>
</dbReference>
<keyword evidence="9" id="KW-1185">Reference proteome</keyword>
<dbReference type="InterPro" id="IPR006710">
    <property type="entry name" value="Glyco_hydro_43"/>
</dbReference>
<dbReference type="SUPFAM" id="SSF49899">
    <property type="entry name" value="Concanavalin A-like lectins/glucanases"/>
    <property type="match status" value="1"/>
</dbReference>
<feature type="site" description="Important for catalytic activity, responsible for pKa modulation of the active site Glu and correct orientation of both the proton donor and substrate" evidence="5">
    <location>
        <position position="159"/>
    </location>
</feature>
<feature type="active site" description="Proton donor" evidence="4">
    <location>
        <position position="217"/>
    </location>
</feature>
<organism evidence="8 9">
    <name type="scientific">Salipaludibacillus neizhouensis</name>
    <dbReference type="NCBI Taxonomy" id="885475"/>
    <lineage>
        <taxon>Bacteria</taxon>
        <taxon>Bacillati</taxon>
        <taxon>Bacillota</taxon>
        <taxon>Bacilli</taxon>
        <taxon>Bacillales</taxon>
        <taxon>Bacillaceae</taxon>
    </lineage>
</organism>
<dbReference type="Pfam" id="PF17851">
    <property type="entry name" value="GH43_C2"/>
    <property type="match status" value="1"/>
</dbReference>
<dbReference type="Pfam" id="PF04616">
    <property type="entry name" value="Glyco_hydro_43"/>
    <property type="match status" value="1"/>
</dbReference>
<feature type="active site" description="Proton acceptor" evidence="4">
    <location>
        <position position="52"/>
    </location>
</feature>
<evidence type="ECO:0000256" key="6">
    <source>
        <dbReference type="RuleBase" id="RU361187"/>
    </source>
</evidence>
<dbReference type="AlphaFoldDB" id="A0A3A9K6H1"/>
<dbReference type="SUPFAM" id="SSF75005">
    <property type="entry name" value="Arabinanase/levansucrase/invertase"/>
    <property type="match status" value="1"/>
</dbReference>
<dbReference type="Gene3D" id="2.60.120.200">
    <property type="match status" value="1"/>
</dbReference>
<dbReference type="Gene3D" id="2.115.10.20">
    <property type="entry name" value="Glycosyl hydrolase domain, family 43"/>
    <property type="match status" value="1"/>
</dbReference>
<proteinExistence type="inferred from homology"/>
<protein>
    <submittedName>
        <fullName evidence="8">Glycoside hydrolase</fullName>
    </submittedName>
</protein>
<accession>A0A3A9K6H1</accession>
<evidence type="ECO:0000313" key="8">
    <source>
        <dbReference type="EMBL" id="RKL68177.1"/>
    </source>
</evidence>
<evidence type="ECO:0000256" key="1">
    <source>
        <dbReference type="ARBA" id="ARBA00009865"/>
    </source>
</evidence>
<feature type="domain" description="Beta-xylosidase C-terminal Concanavalin A-like" evidence="7">
    <location>
        <begin position="345"/>
        <end position="525"/>
    </location>
</feature>
<dbReference type="PANTHER" id="PTHR42812">
    <property type="entry name" value="BETA-XYLOSIDASE"/>
    <property type="match status" value="1"/>
</dbReference>
<evidence type="ECO:0000313" key="9">
    <source>
        <dbReference type="Proteomes" id="UP000281498"/>
    </source>
</evidence>
<evidence type="ECO:0000256" key="5">
    <source>
        <dbReference type="PIRSR" id="PIRSR606710-2"/>
    </source>
</evidence>
<evidence type="ECO:0000259" key="7">
    <source>
        <dbReference type="Pfam" id="PF17851"/>
    </source>
</evidence>
<dbReference type="InterPro" id="IPR051795">
    <property type="entry name" value="Glycosyl_Hydrlase_43"/>
</dbReference>
<keyword evidence="2 6" id="KW-0378">Hydrolase</keyword>
<dbReference type="InterPro" id="IPR041542">
    <property type="entry name" value="GH43_C2"/>
</dbReference>
<sequence>MGIRLIKPLILNGLNISQLNKEGHKMEDRFIWKSDLGNGRYQNPILYADYSDPDVVRVEDDFYLIASSFNMSPGIPVLHSKDLVNWSIINHVTVDFPDSSYDRVRHGDGLWAPSLRYHDGWFWMFIGCPDEGIFMSKTKDPNGTWIPLHLVKKANGWIDPCPFWDEDGKAYLVHAFARSRIGFKHRLQVCEMAPDGESLLSEGEIIFFDEERHPTIEGPKMHKRNGFYYIFAPAGGVEFGWQTVLRSRSVWGPYEDKIVMEQGDSITNGPHQGGWVTTEDGEDWFIHFQDKGPYGRVTHLQPMQWQDDWPVIGQLDPSTGRGVPVTEWQKPNVSSAVDITVPATSDDFSGGNLEKQWQWRGNQKQEWYTLKDDSLILFCRAQPLGVHDLYDTPQILTQKIPAPSCTFETVIDFHGEQPGDSFVFGMFGYQYSGLVVTKEAKETILYLMNGDSDQSFPREKRERVCAMTNHEDLYFRLELKDGGECQLFFKERKDAQFEPIGSSFQAVKGHWVGAQIGIGSFHEQARKSDGFTRVHSFWIN</sequence>
<keyword evidence="3 6" id="KW-0326">Glycosidase</keyword>
<reference evidence="8 9" key="1">
    <citation type="submission" date="2017-10" db="EMBL/GenBank/DDBJ databases">
        <title>Bacillus sp. nov., a halophilic bacterium isolated from a Keqin Lake.</title>
        <authorList>
            <person name="Wang H."/>
        </authorList>
    </citation>
    <scope>NUCLEOTIDE SEQUENCE [LARGE SCALE GENOMIC DNA]</scope>
    <source>
        <strain evidence="8 9">KCTC 13187</strain>
    </source>
</reference>
<dbReference type="OrthoDB" id="9801455at2"/>
<name>A0A3A9K6H1_9BACI</name>
<dbReference type="GO" id="GO:0004553">
    <property type="term" value="F:hydrolase activity, hydrolyzing O-glycosyl compounds"/>
    <property type="evidence" value="ECO:0007669"/>
    <property type="project" value="InterPro"/>
</dbReference>
<dbReference type="EMBL" id="PDOE01000002">
    <property type="protein sequence ID" value="RKL68177.1"/>
    <property type="molecule type" value="Genomic_DNA"/>
</dbReference>
<dbReference type="Proteomes" id="UP000281498">
    <property type="component" value="Unassembled WGS sequence"/>
</dbReference>
<evidence type="ECO:0000256" key="3">
    <source>
        <dbReference type="ARBA" id="ARBA00023295"/>
    </source>
</evidence>
<comment type="caution">
    <text evidence="8">The sequence shown here is derived from an EMBL/GenBank/DDBJ whole genome shotgun (WGS) entry which is preliminary data.</text>
</comment>
<evidence type="ECO:0000256" key="4">
    <source>
        <dbReference type="PIRSR" id="PIRSR606710-1"/>
    </source>
</evidence>